<evidence type="ECO:0000313" key="1">
    <source>
        <dbReference type="EMBL" id="TBU29171.1"/>
    </source>
</evidence>
<name>A0A4Q9MS95_9APHY</name>
<gene>
    <name evidence="1" type="ORF">BD311DRAFT_661712</name>
</gene>
<dbReference type="Proteomes" id="UP000292957">
    <property type="component" value="Unassembled WGS sequence"/>
</dbReference>
<protein>
    <submittedName>
        <fullName evidence="1">Uncharacterized protein</fullName>
    </submittedName>
</protein>
<organism evidence="1">
    <name type="scientific">Dichomitus squalens</name>
    <dbReference type="NCBI Taxonomy" id="114155"/>
    <lineage>
        <taxon>Eukaryota</taxon>
        <taxon>Fungi</taxon>
        <taxon>Dikarya</taxon>
        <taxon>Basidiomycota</taxon>
        <taxon>Agaricomycotina</taxon>
        <taxon>Agaricomycetes</taxon>
        <taxon>Polyporales</taxon>
        <taxon>Polyporaceae</taxon>
        <taxon>Dichomitus</taxon>
    </lineage>
</organism>
<dbReference type="EMBL" id="ML143415">
    <property type="protein sequence ID" value="TBU29171.1"/>
    <property type="molecule type" value="Genomic_DNA"/>
</dbReference>
<reference evidence="1" key="1">
    <citation type="submission" date="2019-01" db="EMBL/GenBank/DDBJ databases">
        <title>Draft genome sequences of three monokaryotic isolates of the white-rot basidiomycete fungus Dichomitus squalens.</title>
        <authorList>
            <consortium name="DOE Joint Genome Institute"/>
            <person name="Lopez S.C."/>
            <person name="Andreopoulos B."/>
            <person name="Pangilinan J."/>
            <person name="Lipzen A."/>
            <person name="Riley R."/>
            <person name="Ahrendt S."/>
            <person name="Ng V."/>
            <person name="Barry K."/>
            <person name="Daum C."/>
            <person name="Grigoriev I.V."/>
            <person name="Hilden K.S."/>
            <person name="Makela M.R."/>
            <person name="de Vries R.P."/>
        </authorList>
    </citation>
    <scope>NUCLEOTIDE SEQUENCE [LARGE SCALE GENOMIC DNA]</scope>
    <source>
        <strain evidence="1">OM18370.1</strain>
    </source>
</reference>
<accession>A0A4Q9MS95</accession>
<sequence length="94" mass="10240">MRASALSLRLSRIPDLLPQVALDTATPPSRLPLSAHARVPSVDMRTASPRLLHVAMAKGGQGTQRTISPLQCTPGIRSRHRLHALLPSRAQRRP</sequence>
<dbReference type="AlphaFoldDB" id="A0A4Q9MS95"/>
<proteinExistence type="predicted"/>